<sequence>MSTKKAIKTSIYLTPKEQEMLLELKRYFEEKNSFKISTSRVCTAGFKELLKKIKE</sequence>
<protein>
    <submittedName>
        <fullName evidence="1">Uncharacterized protein</fullName>
    </submittedName>
</protein>
<name>A0A2S5RF88_9MOLU</name>
<evidence type="ECO:0000313" key="2">
    <source>
        <dbReference type="Proteomes" id="UP000237865"/>
    </source>
</evidence>
<proteinExistence type="predicted"/>
<dbReference type="Proteomes" id="UP000237865">
    <property type="component" value="Unassembled WGS sequence"/>
</dbReference>
<gene>
    <name evidence="1" type="ORF">ELUCI_v1c02480</name>
</gene>
<reference evidence="1 2" key="1">
    <citation type="submission" date="2017-11" db="EMBL/GenBank/DDBJ databases">
        <title>Genome sequence of Entomoplasma lucivorax PIPN-2 (ATCC 49196).</title>
        <authorList>
            <person name="Lo W.-S."/>
            <person name="Gasparich G.E."/>
            <person name="Kuo C.-H."/>
        </authorList>
    </citation>
    <scope>NUCLEOTIDE SEQUENCE [LARGE SCALE GENOMIC DNA]</scope>
    <source>
        <strain evidence="1 2">PIPN-2</strain>
    </source>
</reference>
<organism evidence="1 2">
    <name type="scientific">Williamsoniiplasma lucivorax</name>
    <dbReference type="NCBI Taxonomy" id="209274"/>
    <lineage>
        <taxon>Bacteria</taxon>
        <taxon>Bacillati</taxon>
        <taxon>Mycoplasmatota</taxon>
        <taxon>Mollicutes</taxon>
        <taxon>Entomoplasmatales</taxon>
        <taxon>Williamsoniiplasma</taxon>
    </lineage>
</organism>
<keyword evidence="2" id="KW-1185">Reference proteome</keyword>
<dbReference type="RefSeq" id="WP_156922731.1">
    <property type="nucleotide sequence ID" value="NZ_PHNE01000001.1"/>
</dbReference>
<evidence type="ECO:0000313" key="1">
    <source>
        <dbReference type="EMBL" id="PPE05957.1"/>
    </source>
</evidence>
<dbReference type="EMBL" id="PHNE01000001">
    <property type="protein sequence ID" value="PPE05957.1"/>
    <property type="molecule type" value="Genomic_DNA"/>
</dbReference>
<comment type="caution">
    <text evidence="1">The sequence shown here is derived from an EMBL/GenBank/DDBJ whole genome shotgun (WGS) entry which is preliminary data.</text>
</comment>
<accession>A0A2S5RF88</accession>
<dbReference type="AlphaFoldDB" id="A0A2S5RF88"/>